<dbReference type="RefSeq" id="WP_189585034.1">
    <property type="nucleotide sequence ID" value="NZ_BMYV01000002.1"/>
</dbReference>
<dbReference type="Proteomes" id="UP000600865">
    <property type="component" value="Unassembled WGS sequence"/>
</dbReference>
<dbReference type="InterPro" id="IPR014748">
    <property type="entry name" value="Enoyl-CoA_hydra_C"/>
</dbReference>
<dbReference type="SUPFAM" id="SSF52096">
    <property type="entry name" value="ClpP/crotonase"/>
    <property type="match status" value="1"/>
</dbReference>
<name>A0A918KNF4_9PROT</name>
<accession>A0A918KNF4</accession>
<dbReference type="CDD" id="cd06558">
    <property type="entry name" value="crotonase-like"/>
    <property type="match status" value="1"/>
</dbReference>
<evidence type="ECO:0000313" key="4">
    <source>
        <dbReference type="Proteomes" id="UP000600865"/>
    </source>
</evidence>
<dbReference type="AlphaFoldDB" id="A0A918KNF4"/>
<comment type="caution">
    <text evidence="3">The sequence shown here is derived from an EMBL/GenBank/DDBJ whole genome shotgun (WGS) entry which is preliminary data.</text>
</comment>
<dbReference type="InterPro" id="IPR029045">
    <property type="entry name" value="ClpP/crotonase-like_dom_sf"/>
</dbReference>
<dbReference type="PANTHER" id="PTHR42964:SF1">
    <property type="entry name" value="POLYKETIDE BIOSYNTHESIS ENOYL-COA HYDRATASE PKSH-RELATED"/>
    <property type="match status" value="1"/>
</dbReference>
<dbReference type="InterPro" id="IPR051683">
    <property type="entry name" value="Enoyl-CoA_Hydratase/Isomerase"/>
</dbReference>
<dbReference type="PANTHER" id="PTHR42964">
    <property type="entry name" value="ENOYL-COA HYDRATASE"/>
    <property type="match status" value="1"/>
</dbReference>
<dbReference type="Pfam" id="PF00378">
    <property type="entry name" value="ECH_1"/>
    <property type="match status" value="1"/>
</dbReference>
<keyword evidence="4" id="KW-1185">Reference proteome</keyword>
<evidence type="ECO:0000256" key="1">
    <source>
        <dbReference type="ARBA" id="ARBA00005254"/>
    </source>
</evidence>
<protein>
    <submittedName>
        <fullName evidence="3">Enoyl-CoA hydratase</fullName>
    </submittedName>
</protein>
<dbReference type="PROSITE" id="PS00166">
    <property type="entry name" value="ENOYL_COA_HYDRATASE"/>
    <property type="match status" value="1"/>
</dbReference>
<dbReference type="EMBL" id="BMYV01000002">
    <property type="protein sequence ID" value="GGX69717.1"/>
    <property type="molecule type" value="Genomic_DNA"/>
</dbReference>
<proteinExistence type="inferred from homology"/>
<dbReference type="InterPro" id="IPR018376">
    <property type="entry name" value="Enoyl-CoA_hyd/isom_CS"/>
</dbReference>
<dbReference type="GO" id="GO:0003824">
    <property type="term" value="F:catalytic activity"/>
    <property type="evidence" value="ECO:0007669"/>
    <property type="project" value="InterPro"/>
</dbReference>
<dbReference type="InterPro" id="IPR001753">
    <property type="entry name" value="Enoyl-CoA_hydra/iso"/>
</dbReference>
<gene>
    <name evidence="3" type="primary">paaG</name>
    <name evidence="3" type="ORF">GCM10011309_19680</name>
</gene>
<organism evidence="3 4">
    <name type="scientific">Litorimonas cladophorae</name>
    <dbReference type="NCBI Taxonomy" id="1220491"/>
    <lineage>
        <taxon>Bacteria</taxon>
        <taxon>Pseudomonadati</taxon>
        <taxon>Pseudomonadota</taxon>
        <taxon>Alphaproteobacteria</taxon>
        <taxon>Maricaulales</taxon>
        <taxon>Robiginitomaculaceae</taxon>
    </lineage>
</organism>
<dbReference type="Gene3D" id="1.10.12.10">
    <property type="entry name" value="Lyase 2-enoyl-coa Hydratase, Chain A, domain 2"/>
    <property type="match status" value="1"/>
</dbReference>
<evidence type="ECO:0000256" key="2">
    <source>
        <dbReference type="RuleBase" id="RU003707"/>
    </source>
</evidence>
<comment type="similarity">
    <text evidence="1 2">Belongs to the enoyl-CoA hydratase/isomerase family.</text>
</comment>
<sequence>MTDTPNLRIDRPHKNVARLTLSQPARRNALNAAMWAAIPGIMTELASDETLRALIITGDGEHFAAGADISEFGTLYATPDSAAKISADIQNAFRAIAAFPMPTLAMIRGACVGGGCGLALCCDLRFADATAKFAITPAKLGLVYPFGDVARLIDAVGVANASDMMLSARVIGAKPAREMGLIHRVVDVDALDAEVMAYVGGLTTLSPESLRVTKSMITAYREGQRTDTPQTDAQFLAGFSSKDFGEGFRAFLEKRKPDFS</sequence>
<reference evidence="3 4" key="1">
    <citation type="journal article" date="2014" name="Int. J. Syst. Evol. Microbiol.">
        <title>Complete genome sequence of Corynebacterium casei LMG S-19264T (=DSM 44701T), isolated from a smear-ripened cheese.</title>
        <authorList>
            <consortium name="US DOE Joint Genome Institute (JGI-PGF)"/>
            <person name="Walter F."/>
            <person name="Albersmeier A."/>
            <person name="Kalinowski J."/>
            <person name="Ruckert C."/>
        </authorList>
    </citation>
    <scope>NUCLEOTIDE SEQUENCE [LARGE SCALE GENOMIC DNA]</scope>
    <source>
        <strain evidence="3 4">KCTC 23968</strain>
    </source>
</reference>
<dbReference type="Gene3D" id="3.90.226.10">
    <property type="entry name" value="2-enoyl-CoA Hydratase, Chain A, domain 1"/>
    <property type="match status" value="1"/>
</dbReference>
<evidence type="ECO:0000313" key="3">
    <source>
        <dbReference type="EMBL" id="GGX69717.1"/>
    </source>
</evidence>